<protein>
    <submittedName>
        <fullName evidence="2">Uncharacterized protein</fullName>
    </submittedName>
</protein>
<accession>E4YN35</accession>
<dbReference type="EMBL" id="FN654862">
    <property type="protein sequence ID" value="CBY43825.1"/>
    <property type="molecule type" value="Genomic_DNA"/>
</dbReference>
<dbReference type="AlphaFoldDB" id="E4YN35"/>
<name>E4YN35_OIKDI</name>
<organism evidence="2">
    <name type="scientific">Oikopleura dioica</name>
    <name type="common">Tunicate</name>
    <dbReference type="NCBI Taxonomy" id="34765"/>
    <lineage>
        <taxon>Eukaryota</taxon>
        <taxon>Metazoa</taxon>
        <taxon>Chordata</taxon>
        <taxon>Tunicata</taxon>
        <taxon>Appendicularia</taxon>
        <taxon>Copelata</taxon>
        <taxon>Oikopleuridae</taxon>
        <taxon>Oikopleura</taxon>
    </lineage>
</organism>
<dbReference type="Proteomes" id="UP000011014">
    <property type="component" value="Unassembled WGS sequence"/>
</dbReference>
<proteinExistence type="predicted"/>
<sequence length="207" mass="23358">MERKPSSLDLETEITPDEEFATCEDLSDICSVNSSIFNEEIDPTAEESHLYRYSLSSPLPPVEEREEILSHLEVDPDAKFPSQIAPDYHYTEALENDAEMLDTSLNVTEEEIQNDPESSDRGISATNYVSALDNSICAEKSPNEIAEHTGKDQTREVVLQDSGNPSLKQRKSGPYTEATVEEEKISRQEYLRRFGKKVLPRPSEDET</sequence>
<evidence type="ECO:0000313" key="2">
    <source>
        <dbReference type="EMBL" id="CBY43825.1"/>
    </source>
</evidence>
<gene>
    <name evidence="2" type="ORF">GSOID_T00029936001</name>
</gene>
<evidence type="ECO:0000256" key="1">
    <source>
        <dbReference type="SAM" id="MobiDB-lite"/>
    </source>
</evidence>
<feature type="region of interest" description="Disordered" evidence="1">
    <location>
        <begin position="147"/>
        <end position="183"/>
    </location>
</feature>
<reference evidence="2" key="1">
    <citation type="journal article" date="2010" name="Science">
        <title>Plasticity of animal genome architecture unmasked by rapid evolution of a pelagic tunicate.</title>
        <authorList>
            <person name="Denoeud F."/>
            <person name="Henriet S."/>
            <person name="Mungpakdee S."/>
            <person name="Aury J.M."/>
            <person name="Da Silva C."/>
            <person name="Brinkmann H."/>
            <person name="Mikhaleva J."/>
            <person name="Olsen L.C."/>
            <person name="Jubin C."/>
            <person name="Canestro C."/>
            <person name="Bouquet J.M."/>
            <person name="Danks G."/>
            <person name="Poulain J."/>
            <person name="Campsteijn C."/>
            <person name="Adamski M."/>
            <person name="Cross I."/>
            <person name="Yadetie F."/>
            <person name="Muffato M."/>
            <person name="Louis A."/>
            <person name="Butcher S."/>
            <person name="Tsagkogeorga G."/>
            <person name="Konrad A."/>
            <person name="Singh S."/>
            <person name="Jensen M.F."/>
            <person name="Cong E.H."/>
            <person name="Eikeseth-Otteraa H."/>
            <person name="Noel B."/>
            <person name="Anthouard V."/>
            <person name="Porcel B.M."/>
            <person name="Kachouri-Lafond R."/>
            <person name="Nishino A."/>
            <person name="Ugolini M."/>
            <person name="Chourrout P."/>
            <person name="Nishida H."/>
            <person name="Aasland R."/>
            <person name="Huzurbazar S."/>
            <person name="Westhof E."/>
            <person name="Delsuc F."/>
            <person name="Lehrach H."/>
            <person name="Reinhardt R."/>
            <person name="Weissenbach J."/>
            <person name="Roy S.W."/>
            <person name="Artiguenave F."/>
            <person name="Postlethwait J.H."/>
            <person name="Manak J.R."/>
            <person name="Thompson E.M."/>
            <person name="Jaillon O."/>
            <person name="Du Pasquier L."/>
            <person name="Boudinot P."/>
            <person name="Liberles D.A."/>
            <person name="Volff J.N."/>
            <person name="Philippe H."/>
            <person name="Lenhard B."/>
            <person name="Roest Crollius H."/>
            <person name="Wincker P."/>
            <person name="Chourrout D."/>
        </authorList>
    </citation>
    <scope>NUCLEOTIDE SEQUENCE [LARGE SCALE GENOMIC DNA]</scope>
</reference>